<protein>
    <recommendedName>
        <fullName evidence="3">NB-ARC domain-containing protein</fullName>
    </recommendedName>
</protein>
<dbReference type="EMBL" id="OIVN01005557">
    <property type="protein sequence ID" value="SPD23045.1"/>
    <property type="molecule type" value="Genomic_DNA"/>
</dbReference>
<dbReference type="GO" id="GO:0043531">
    <property type="term" value="F:ADP binding"/>
    <property type="evidence" value="ECO:0007669"/>
    <property type="project" value="InterPro"/>
</dbReference>
<reference evidence="4" key="1">
    <citation type="submission" date="2018-02" db="EMBL/GenBank/DDBJ databases">
        <authorList>
            <person name="Cohen D.B."/>
            <person name="Kent A.D."/>
        </authorList>
    </citation>
    <scope>NUCLEOTIDE SEQUENCE</scope>
</reference>
<dbReference type="SUPFAM" id="SSF52540">
    <property type="entry name" value="P-loop containing nucleoside triphosphate hydrolases"/>
    <property type="match status" value="1"/>
</dbReference>
<sequence length="401" mass="45166">MAQEIDQFLMDQFCSGLEGVGNSGSKIPLHNQFEEIRILLEKNQKIIKSSWLAETSSKRVETREKLHYLNNVLTECQMLSWKNQVTLFNIKRKLINITGKLRGWVANETTSAQPNGEASSSNETNSAQPNGGASSSNGRQVTRWSSQVVDAAKVHGFDNEVISLEKLLLGQGSGDLFKAIGIIGKAGIGKTTLCQVIFNKPEVQNYFLRRIWVCMSIKPDEDQDTRVAIIKRMLEYLGVDKEIINKVHEEQSLKGLLDALHRELVGKRYLIVFDDARDTDTFYEKLNSSLTRDENWDSIAYGLPKGCGGAVIVTSRNEEFAENMVGEENLRCLLPRTDPESFWLIFKDAVEQGTDEKDRIPFNPSNAQDLKKQILQKCDGHPLAAKMLGEIMREQLQNEAN</sequence>
<gene>
    <name evidence="4" type="ORF">FSB_LOCUS50927</name>
</gene>
<feature type="region of interest" description="Disordered" evidence="2">
    <location>
        <begin position="110"/>
        <end position="139"/>
    </location>
</feature>
<dbReference type="AlphaFoldDB" id="A0A2N9IFG2"/>
<evidence type="ECO:0000313" key="4">
    <source>
        <dbReference type="EMBL" id="SPD23045.1"/>
    </source>
</evidence>
<dbReference type="Gene3D" id="3.40.50.300">
    <property type="entry name" value="P-loop containing nucleotide triphosphate hydrolases"/>
    <property type="match status" value="1"/>
</dbReference>
<dbReference type="Pfam" id="PF00931">
    <property type="entry name" value="NB-ARC"/>
    <property type="match status" value="1"/>
</dbReference>
<evidence type="ECO:0000256" key="2">
    <source>
        <dbReference type="SAM" id="MobiDB-lite"/>
    </source>
</evidence>
<organism evidence="4">
    <name type="scientific">Fagus sylvatica</name>
    <name type="common">Beechnut</name>
    <dbReference type="NCBI Taxonomy" id="28930"/>
    <lineage>
        <taxon>Eukaryota</taxon>
        <taxon>Viridiplantae</taxon>
        <taxon>Streptophyta</taxon>
        <taxon>Embryophyta</taxon>
        <taxon>Tracheophyta</taxon>
        <taxon>Spermatophyta</taxon>
        <taxon>Magnoliopsida</taxon>
        <taxon>eudicotyledons</taxon>
        <taxon>Gunneridae</taxon>
        <taxon>Pentapetalae</taxon>
        <taxon>rosids</taxon>
        <taxon>fabids</taxon>
        <taxon>Fagales</taxon>
        <taxon>Fagaceae</taxon>
        <taxon>Fagus</taxon>
    </lineage>
</organism>
<dbReference type="PANTHER" id="PTHR36766:SF41">
    <property type="entry name" value="AAA+ ATPASE DOMAIN-CONTAINING PROTEIN"/>
    <property type="match status" value="1"/>
</dbReference>
<feature type="domain" description="NB-ARC" evidence="3">
    <location>
        <begin position="175"/>
        <end position="354"/>
    </location>
</feature>
<dbReference type="InterPro" id="IPR002182">
    <property type="entry name" value="NB-ARC"/>
</dbReference>
<keyword evidence="1" id="KW-0611">Plant defense</keyword>
<dbReference type="PRINTS" id="PR00364">
    <property type="entry name" value="DISEASERSIST"/>
</dbReference>
<dbReference type="GO" id="GO:0006952">
    <property type="term" value="P:defense response"/>
    <property type="evidence" value="ECO:0007669"/>
    <property type="project" value="UniProtKB-KW"/>
</dbReference>
<accession>A0A2N9IFG2</accession>
<dbReference type="InterPro" id="IPR027417">
    <property type="entry name" value="P-loop_NTPase"/>
</dbReference>
<dbReference type="PANTHER" id="PTHR36766">
    <property type="entry name" value="PLANT BROAD-SPECTRUM MILDEW RESISTANCE PROTEIN RPW8"/>
    <property type="match status" value="1"/>
</dbReference>
<evidence type="ECO:0000259" key="3">
    <source>
        <dbReference type="Pfam" id="PF00931"/>
    </source>
</evidence>
<name>A0A2N9IFG2_FAGSY</name>
<proteinExistence type="predicted"/>
<evidence type="ECO:0000256" key="1">
    <source>
        <dbReference type="ARBA" id="ARBA00022821"/>
    </source>
</evidence>